<organism evidence="2">
    <name type="scientific">Populus alba</name>
    <name type="common">White poplar</name>
    <dbReference type="NCBI Taxonomy" id="43335"/>
    <lineage>
        <taxon>Eukaryota</taxon>
        <taxon>Viridiplantae</taxon>
        <taxon>Streptophyta</taxon>
        <taxon>Embryophyta</taxon>
        <taxon>Tracheophyta</taxon>
        <taxon>Spermatophyta</taxon>
        <taxon>Magnoliopsida</taxon>
        <taxon>eudicotyledons</taxon>
        <taxon>Gunneridae</taxon>
        <taxon>Pentapetalae</taxon>
        <taxon>rosids</taxon>
        <taxon>fabids</taxon>
        <taxon>Malpighiales</taxon>
        <taxon>Salicaceae</taxon>
        <taxon>Saliceae</taxon>
        <taxon>Populus</taxon>
    </lineage>
</organism>
<feature type="region of interest" description="Disordered" evidence="1">
    <location>
        <begin position="72"/>
        <end position="101"/>
    </location>
</feature>
<feature type="compositionally biased region" description="Polar residues" evidence="1">
    <location>
        <begin position="84"/>
        <end position="101"/>
    </location>
</feature>
<proteinExistence type="predicted"/>
<reference evidence="2" key="1">
    <citation type="submission" date="2018-10" db="EMBL/GenBank/DDBJ databases">
        <title>Population genomic analysis revealed the cold adaptation of white poplar.</title>
        <authorList>
            <person name="Liu Y.-J."/>
        </authorList>
    </citation>
    <scope>NUCLEOTIDE SEQUENCE [LARGE SCALE GENOMIC DNA]</scope>
    <source>
        <strain evidence="2">PAL-ZL1</strain>
    </source>
</reference>
<name>A0A4U5QJS4_POPAL</name>
<evidence type="ECO:0000256" key="1">
    <source>
        <dbReference type="SAM" id="MobiDB-lite"/>
    </source>
</evidence>
<dbReference type="AlphaFoldDB" id="A0A4U5QJS4"/>
<comment type="caution">
    <text evidence="2">The sequence shown here is derived from an EMBL/GenBank/DDBJ whole genome shotgun (WGS) entry which is preliminary data.</text>
</comment>
<evidence type="ECO:0000313" key="2">
    <source>
        <dbReference type="EMBL" id="TKS08895.1"/>
    </source>
</evidence>
<accession>A0A4U5QJS4</accession>
<gene>
    <name evidence="2" type="ORF">D5086_0000101940</name>
</gene>
<dbReference type="EMBL" id="RCHU01000292">
    <property type="protein sequence ID" value="TKS08895.1"/>
    <property type="molecule type" value="Genomic_DNA"/>
</dbReference>
<sequence length="114" mass="12960">MLLEWENTTMVFGMSEKVTVPSCLNLHADYVITNTVAETVADTQQEEHNNVVGMAEQHLRTDNITEIHLVESDHEDEMHRQHLSHSQPNPASLESNLQLGYSPRANPSFTYHGY</sequence>
<protein>
    <submittedName>
        <fullName evidence="2">Uncharacterized protein</fullName>
    </submittedName>
</protein>